<dbReference type="SUPFAM" id="SSF52540">
    <property type="entry name" value="P-loop containing nucleoside triphosphate hydrolases"/>
    <property type="match status" value="1"/>
</dbReference>
<evidence type="ECO:0000313" key="5">
    <source>
        <dbReference type="EMBL" id="EKW99594.1"/>
    </source>
</evidence>
<evidence type="ECO:0000256" key="1">
    <source>
        <dbReference type="ARBA" id="ARBA00022448"/>
    </source>
</evidence>
<proteinExistence type="predicted"/>
<dbReference type="InterPro" id="IPR027417">
    <property type="entry name" value="P-loop_NTPase"/>
</dbReference>
<name>M5J839_9LACO</name>
<dbReference type="PANTHER" id="PTHR42781">
    <property type="entry name" value="SPERMIDINE/PUTRESCINE IMPORT ATP-BINDING PROTEIN POTA"/>
    <property type="match status" value="1"/>
</dbReference>
<comment type="caution">
    <text evidence="5">The sequence shown here is derived from an EMBL/GenBank/DDBJ whole genome shotgun (WGS) entry which is preliminary data.</text>
</comment>
<dbReference type="STRING" id="1227363.D271_00628"/>
<dbReference type="Proteomes" id="UP000011912">
    <property type="component" value="Unassembled WGS sequence"/>
</dbReference>
<evidence type="ECO:0000259" key="4">
    <source>
        <dbReference type="PROSITE" id="PS50893"/>
    </source>
</evidence>
<feature type="domain" description="ABC transporter" evidence="4">
    <location>
        <begin position="8"/>
        <end position="215"/>
    </location>
</feature>
<evidence type="ECO:0000313" key="6">
    <source>
        <dbReference type="Proteomes" id="UP000011912"/>
    </source>
</evidence>
<dbReference type="InterPro" id="IPR003593">
    <property type="entry name" value="AAA+_ATPase"/>
</dbReference>
<protein>
    <submittedName>
        <fullName evidence="5">ABC-type transport system, ATPase component</fullName>
    </submittedName>
</protein>
<dbReference type="PANTHER" id="PTHR42781:SF4">
    <property type="entry name" value="SPERMIDINE_PUTRESCINE IMPORT ATP-BINDING PROTEIN POTA"/>
    <property type="match status" value="1"/>
</dbReference>
<dbReference type="InterPro" id="IPR017871">
    <property type="entry name" value="ABC_transporter-like_CS"/>
</dbReference>
<evidence type="ECO:0000256" key="2">
    <source>
        <dbReference type="ARBA" id="ARBA00022741"/>
    </source>
</evidence>
<dbReference type="RefSeq" id="WP_009551158.1">
    <property type="nucleotide sequence ID" value="NZ_ANAG01000003.1"/>
</dbReference>
<accession>M5J839</accession>
<dbReference type="PATRIC" id="fig|1227363.6.peg.119"/>
<sequence>MKMAEAIITINDLDYTVKDHTVLQDFNMQVIKGDYLTIAGPSGSGKSTLLKLMAGFLSPDRGTIVYQGQDITTYPITAYRQQVSYCIQQPLLFGTTVMDNFTFPYQINNQAVDHDRIQHLLAAVDLPQEYTQKKITELSGGERQRVALVRNLLLEPQVLLLDEVTAGLDERSKQIVLDLLAVEHQRGKTLVKVTHDTDEIHMAHHLVHLEKGGVS</sequence>
<dbReference type="InterPro" id="IPR050093">
    <property type="entry name" value="ABC_SmlMolc_Importer"/>
</dbReference>
<dbReference type="Pfam" id="PF00005">
    <property type="entry name" value="ABC_tran"/>
    <property type="match status" value="1"/>
</dbReference>
<keyword evidence="6" id="KW-1185">Reference proteome</keyword>
<dbReference type="Gene3D" id="3.40.50.300">
    <property type="entry name" value="P-loop containing nucleotide triphosphate hydrolases"/>
    <property type="match status" value="1"/>
</dbReference>
<keyword evidence="2" id="KW-0547">Nucleotide-binding</keyword>
<dbReference type="GO" id="GO:0005524">
    <property type="term" value="F:ATP binding"/>
    <property type="evidence" value="ECO:0007669"/>
    <property type="project" value="UniProtKB-KW"/>
</dbReference>
<dbReference type="EMBL" id="ANAG01000003">
    <property type="protein sequence ID" value="EKW99594.1"/>
    <property type="molecule type" value="Genomic_DNA"/>
</dbReference>
<organism evidence="5 6">
    <name type="scientific">Ligilactobacillus saerimneri 30a</name>
    <dbReference type="NCBI Taxonomy" id="1227363"/>
    <lineage>
        <taxon>Bacteria</taxon>
        <taxon>Bacillati</taxon>
        <taxon>Bacillota</taxon>
        <taxon>Bacilli</taxon>
        <taxon>Lactobacillales</taxon>
        <taxon>Lactobacillaceae</taxon>
        <taxon>Ligilactobacillus</taxon>
    </lineage>
</organism>
<gene>
    <name evidence="5" type="ORF">D271_00628</name>
</gene>
<dbReference type="InterPro" id="IPR003439">
    <property type="entry name" value="ABC_transporter-like_ATP-bd"/>
</dbReference>
<keyword evidence="3" id="KW-0067">ATP-binding</keyword>
<dbReference type="PROSITE" id="PS00211">
    <property type="entry name" value="ABC_TRANSPORTER_1"/>
    <property type="match status" value="1"/>
</dbReference>
<dbReference type="AlphaFoldDB" id="M5J839"/>
<dbReference type="SMART" id="SM00382">
    <property type="entry name" value="AAA"/>
    <property type="match status" value="1"/>
</dbReference>
<reference evidence="5 6" key="1">
    <citation type="journal article" date="2013" name="Genome Announc.">
        <title>Genome Sequence of Lactobacillus saerimneri 30a (Formerly Lactobacillus sp. Strain 30a), a Reference Lactic Acid Bacterium Strain Producing Biogenic Amines.</title>
        <authorList>
            <person name="Romano A."/>
            <person name="Trip H."/>
            <person name="Campbell-Sills H."/>
            <person name="Bouchez O."/>
            <person name="Sherman D."/>
            <person name="Lolkema J.S."/>
            <person name="Lucas P.M."/>
        </authorList>
    </citation>
    <scope>NUCLEOTIDE SEQUENCE [LARGE SCALE GENOMIC DNA]</scope>
    <source>
        <strain evidence="5 6">30a</strain>
    </source>
</reference>
<evidence type="ECO:0000256" key="3">
    <source>
        <dbReference type="ARBA" id="ARBA00022840"/>
    </source>
</evidence>
<dbReference type="GO" id="GO:0016887">
    <property type="term" value="F:ATP hydrolysis activity"/>
    <property type="evidence" value="ECO:0007669"/>
    <property type="project" value="InterPro"/>
</dbReference>
<dbReference type="PROSITE" id="PS50893">
    <property type="entry name" value="ABC_TRANSPORTER_2"/>
    <property type="match status" value="1"/>
</dbReference>
<keyword evidence="1" id="KW-0813">Transport</keyword>